<dbReference type="Proteomes" id="UP000253689">
    <property type="component" value="Chromosome"/>
</dbReference>
<dbReference type="KEGG" id="sphh:SDAV_001629"/>
<reference evidence="2" key="1">
    <citation type="submission" date="2018-07" db="EMBL/GenBank/DDBJ databases">
        <title>Complete Genome Sequence of Spiroplasma phoeniceum.</title>
        <authorList>
            <person name="Davis R.E."/>
            <person name="Shao J.Y."/>
            <person name="Zhao Y."/>
            <person name="Silver A."/>
            <person name="Stump z."/>
            <person name="Gasparich G."/>
        </authorList>
    </citation>
    <scope>NUCLEOTIDE SEQUENCE [LARGE SCALE GENOMIC DNA]</scope>
    <source>
        <strain evidence="2">P40</strain>
    </source>
</reference>
<name>A0A345DQU5_9MOLU</name>
<dbReference type="AlphaFoldDB" id="A0A345DQU5"/>
<evidence type="ECO:0000313" key="2">
    <source>
        <dbReference type="Proteomes" id="UP000253689"/>
    </source>
</evidence>
<organism evidence="1 2">
    <name type="scientific">Spiroplasma phoeniceum P40</name>
    <dbReference type="NCBI Taxonomy" id="1276259"/>
    <lineage>
        <taxon>Bacteria</taxon>
        <taxon>Bacillati</taxon>
        <taxon>Mycoplasmatota</taxon>
        <taxon>Mollicutes</taxon>
        <taxon>Entomoplasmatales</taxon>
        <taxon>Spiroplasmataceae</taxon>
        <taxon>Spiroplasma</taxon>
    </lineage>
</organism>
<gene>
    <name evidence="1" type="ORF">SDAV_001629</name>
</gene>
<evidence type="ECO:0000313" key="1">
    <source>
        <dbReference type="EMBL" id="AXF96586.1"/>
    </source>
</evidence>
<dbReference type="RefSeq" id="WP_114565182.1">
    <property type="nucleotide sequence ID" value="NZ_CP031088.1"/>
</dbReference>
<sequence>MAVTFKTIQTFFQNNWRLTNLYGASKIAALFPNQLQQDGGAFKAEVFLPIMNESQTQTYWDTVKGFDEKYVTEDLKKVQLTQNFTVYNRISKVDKLADNWAENKLKITDSQKAKILDKYVLSKIASGVKDLVPNPVKITKENFVDELKRLEVLVEDNYAHLEDMIIFIDHVVVAAMVNAKIQFTQTSIEGTSATIKSALGFNFIEASIGKLGFQFLPVLPQAFAWVLAVDLQLQAGEYTHVPFVGQKFIVDNEFYECAIVQNKFVFGYKTETETESEKSSISHEQLDQAKNLAKSLIITSLPANYKDDQNFTKALEELIKADTIDKIYEAKDKILELIQ</sequence>
<accession>A0A345DQU5</accession>
<protein>
    <submittedName>
        <fullName evidence="1">Uncharacterized protein</fullName>
    </submittedName>
</protein>
<keyword evidence="2" id="KW-1185">Reference proteome</keyword>
<dbReference type="EMBL" id="CP031088">
    <property type="protein sequence ID" value="AXF96586.1"/>
    <property type="molecule type" value="Genomic_DNA"/>
</dbReference>
<proteinExistence type="predicted"/>